<dbReference type="SUPFAM" id="SSF109854">
    <property type="entry name" value="DinB/YfiT-like putative metalloenzymes"/>
    <property type="match status" value="1"/>
</dbReference>
<sequence length="151" mass="17817">MREDVKELQFAVDYYKSLERLSDEEWQSPLAIDKWTVQECVGHLFLWDRYYLDHAVAKLPDDRLTLVETDFDEFNRLAVEYAHHVDALTLLKKAIAVRSELVTQLGRLTDAQYEQTYEGRFCPREFVASFIAHDHHHQDQIDAALARLKKH</sequence>
<dbReference type="AlphaFoldDB" id="A0A653IAA8"/>
<dbReference type="RefSeq" id="WP_159173430.1">
    <property type="nucleotide sequence ID" value="NZ_LR732312.1"/>
</dbReference>
<proteinExistence type="predicted"/>
<dbReference type="InterPro" id="IPR024775">
    <property type="entry name" value="DinB-like"/>
</dbReference>
<evidence type="ECO:0000313" key="2">
    <source>
        <dbReference type="EMBL" id="VWX36071.1"/>
    </source>
</evidence>
<keyword evidence="3" id="KW-1185">Reference proteome</keyword>
<dbReference type="EMBL" id="CABWKQ010000020">
    <property type="protein sequence ID" value="VWX36071.1"/>
    <property type="molecule type" value="Genomic_DNA"/>
</dbReference>
<name>A0A653IAA8_9BACL</name>
<dbReference type="Pfam" id="PF12867">
    <property type="entry name" value="DinB_2"/>
    <property type="match status" value="1"/>
</dbReference>
<dbReference type="InterPro" id="IPR034660">
    <property type="entry name" value="DinB/YfiT-like"/>
</dbReference>
<gene>
    <name evidence="2" type="ORF">EXIGUO9Y_270120</name>
</gene>
<evidence type="ECO:0000259" key="1">
    <source>
        <dbReference type="Pfam" id="PF12867"/>
    </source>
</evidence>
<reference evidence="2 3" key="1">
    <citation type="submission" date="2019-10" db="EMBL/GenBank/DDBJ databases">
        <authorList>
            <person name="Karimi E."/>
        </authorList>
    </citation>
    <scope>NUCLEOTIDE SEQUENCE [LARGE SCALE GENOMIC DNA]</scope>
    <source>
        <strain evidence="2">Exiguobacterium sp. 9Y</strain>
    </source>
</reference>
<dbReference type="Gene3D" id="1.20.120.450">
    <property type="entry name" value="dinb family like domain"/>
    <property type="match status" value="1"/>
</dbReference>
<dbReference type="Proteomes" id="UP000439752">
    <property type="component" value="Unassembled WGS sequence"/>
</dbReference>
<protein>
    <recommendedName>
        <fullName evidence="1">DinB-like domain-containing protein</fullName>
    </recommendedName>
</protein>
<evidence type="ECO:0000313" key="3">
    <source>
        <dbReference type="Proteomes" id="UP000439752"/>
    </source>
</evidence>
<accession>A0A653IAA8</accession>
<organism evidence="2 3">
    <name type="scientific">Exiguobacterium oxidotolerans</name>
    <dbReference type="NCBI Taxonomy" id="223958"/>
    <lineage>
        <taxon>Bacteria</taxon>
        <taxon>Bacillati</taxon>
        <taxon>Bacillota</taxon>
        <taxon>Bacilli</taxon>
        <taxon>Bacillales</taxon>
        <taxon>Bacillales Family XII. Incertae Sedis</taxon>
        <taxon>Exiguobacterium</taxon>
    </lineage>
</organism>
<feature type="domain" description="DinB-like" evidence="1">
    <location>
        <begin position="16"/>
        <end position="141"/>
    </location>
</feature>